<proteinExistence type="predicted"/>
<dbReference type="Proteomes" id="UP001363622">
    <property type="component" value="Unassembled WGS sequence"/>
</dbReference>
<reference evidence="2 3" key="1">
    <citation type="submission" date="2024-04" db="EMBL/GenBank/DDBJ databases">
        <title>Phyllosticta paracitricarpa is synonymous to the EU quarantine fungus P. citricarpa based on phylogenomic analyses.</title>
        <authorList>
            <consortium name="Lawrence Berkeley National Laboratory"/>
            <person name="Van Ingen-Buijs V.A."/>
            <person name="Van Westerhoven A.C."/>
            <person name="Haridas S."/>
            <person name="Skiadas P."/>
            <person name="Martin F."/>
            <person name="Groenewald J.Z."/>
            <person name="Crous P.W."/>
            <person name="Seidl M.F."/>
        </authorList>
    </citation>
    <scope>NUCLEOTIDE SEQUENCE [LARGE SCALE GENOMIC DNA]</scope>
    <source>
        <strain evidence="2 3">CBS 123371</strain>
    </source>
</reference>
<accession>A0ABR1KE31</accession>
<dbReference type="EMBL" id="JBBPHU010000010">
    <property type="protein sequence ID" value="KAK7513022.1"/>
    <property type="molecule type" value="Genomic_DNA"/>
</dbReference>
<comment type="caution">
    <text evidence="2">The sequence shown here is derived from an EMBL/GenBank/DDBJ whole genome shotgun (WGS) entry which is preliminary data.</text>
</comment>
<keyword evidence="3" id="KW-1185">Reference proteome</keyword>
<evidence type="ECO:0000256" key="1">
    <source>
        <dbReference type="SAM" id="MobiDB-lite"/>
    </source>
</evidence>
<evidence type="ECO:0000313" key="3">
    <source>
        <dbReference type="Proteomes" id="UP001363622"/>
    </source>
</evidence>
<feature type="compositionally biased region" description="Low complexity" evidence="1">
    <location>
        <begin position="19"/>
        <end position="32"/>
    </location>
</feature>
<sequence length="231" mass="24558">MDDTTVGMEVDPDLAAAMGFSSFGPSKGSGKPVRAEALKEAGTGTNRVQLGPRKRQANGDREHGPRKRRADHDDMDPVKRGATDTSGVPTGSKDAETVTAQPDMVSATPPQSQDEPCQSEENNAMQSSIPAEKSKKNKETVPTGLAAFLARGKELPEKPSTGPSNVTPDSAGANVPVASLPETSDTQPGSNFVEPDLQALRNGIRDENGDIAYFLPSFIEDPWMRLERKAS</sequence>
<gene>
    <name evidence="2" type="ORF">IWZ03DRAFT_44029</name>
</gene>
<feature type="compositionally biased region" description="Basic and acidic residues" evidence="1">
    <location>
        <begin position="70"/>
        <end position="82"/>
    </location>
</feature>
<protein>
    <submittedName>
        <fullName evidence="2">Uncharacterized protein</fullName>
    </submittedName>
</protein>
<feature type="region of interest" description="Disordered" evidence="1">
    <location>
        <begin position="152"/>
        <end position="194"/>
    </location>
</feature>
<organism evidence="2 3">
    <name type="scientific">Phyllosticta citriasiana</name>
    <dbReference type="NCBI Taxonomy" id="595635"/>
    <lineage>
        <taxon>Eukaryota</taxon>
        <taxon>Fungi</taxon>
        <taxon>Dikarya</taxon>
        <taxon>Ascomycota</taxon>
        <taxon>Pezizomycotina</taxon>
        <taxon>Dothideomycetes</taxon>
        <taxon>Dothideomycetes incertae sedis</taxon>
        <taxon>Botryosphaeriales</taxon>
        <taxon>Phyllostictaceae</taxon>
        <taxon>Phyllosticta</taxon>
    </lineage>
</organism>
<name>A0ABR1KE31_9PEZI</name>
<feature type="compositionally biased region" description="Polar residues" evidence="1">
    <location>
        <begin position="108"/>
        <end position="129"/>
    </location>
</feature>
<evidence type="ECO:0000313" key="2">
    <source>
        <dbReference type="EMBL" id="KAK7513022.1"/>
    </source>
</evidence>
<feature type="region of interest" description="Disordered" evidence="1">
    <location>
        <begin position="18"/>
        <end position="140"/>
    </location>
</feature>
<feature type="compositionally biased region" description="Polar residues" evidence="1">
    <location>
        <begin position="181"/>
        <end position="190"/>
    </location>
</feature>